<keyword evidence="6" id="KW-1185">Reference proteome</keyword>
<dbReference type="Gene3D" id="3.90.1150.10">
    <property type="entry name" value="Aspartate Aminotransferase, domain 1"/>
    <property type="match status" value="1"/>
</dbReference>
<comment type="caution">
    <text evidence="5">The sequence shown here is derived from an EMBL/GenBank/DDBJ whole genome shotgun (WGS) entry which is preliminary data.</text>
</comment>
<dbReference type="Pfam" id="PF00202">
    <property type="entry name" value="Aminotran_3"/>
    <property type="match status" value="1"/>
</dbReference>
<dbReference type="CDD" id="cd00610">
    <property type="entry name" value="OAT_like"/>
    <property type="match status" value="1"/>
</dbReference>
<dbReference type="SUPFAM" id="SSF53383">
    <property type="entry name" value="PLP-dependent transferases"/>
    <property type="match status" value="1"/>
</dbReference>
<proteinExistence type="inferred from homology"/>
<evidence type="ECO:0000313" key="5">
    <source>
        <dbReference type="EMBL" id="MFD1329142.1"/>
    </source>
</evidence>
<evidence type="ECO:0000256" key="2">
    <source>
        <dbReference type="ARBA" id="ARBA00008954"/>
    </source>
</evidence>
<dbReference type="GO" id="GO:0008483">
    <property type="term" value="F:transaminase activity"/>
    <property type="evidence" value="ECO:0007669"/>
    <property type="project" value="UniProtKB-KW"/>
</dbReference>
<name>A0ABW3YYU2_MYCRA</name>
<dbReference type="InterPro" id="IPR049704">
    <property type="entry name" value="Aminotrans_3_PPA_site"/>
</dbReference>
<dbReference type="RefSeq" id="WP_374835833.1">
    <property type="nucleotide sequence ID" value="NZ_JBHEEW010000002.1"/>
</dbReference>
<dbReference type="PANTHER" id="PTHR45688:SF13">
    <property type="entry name" value="ALANINE--GLYOXYLATE AMINOTRANSFERASE 2-LIKE"/>
    <property type="match status" value="1"/>
</dbReference>
<comment type="cofactor">
    <cofactor evidence="1">
        <name>pyridoxal 5'-phosphate</name>
        <dbReference type="ChEBI" id="CHEBI:597326"/>
    </cofactor>
</comment>
<dbReference type="InterPro" id="IPR015424">
    <property type="entry name" value="PyrdxlP-dep_Trfase"/>
</dbReference>
<accession>A0ABW3YYU2</accession>
<dbReference type="Gene3D" id="3.40.640.10">
    <property type="entry name" value="Type I PLP-dependent aspartate aminotransferase-like (Major domain)"/>
    <property type="match status" value="1"/>
</dbReference>
<dbReference type="Proteomes" id="UP001597173">
    <property type="component" value="Unassembled WGS sequence"/>
</dbReference>
<protein>
    <submittedName>
        <fullName evidence="5">Aspartate aminotransferase family protein</fullName>
    </submittedName>
</protein>
<dbReference type="InterPro" id="IPR005814">
    <property type="entry name" value="Aminotrans_3"/>
</dbReference>
<dbReference type="PANTHER" id="PTHR45688">
    <property type="match status" value="1"/>
</dbReference>
<reference evidence="6" key="1">
    <citation type="journal article" date="2019" name="Int. J. Syst. Evol. Microbiol.">
        <title>The Global Catalogue of Microorganisms (GCM) 10K type strain sequencing project: providing services to taxonomists for standard genome sequencing and annotation.</title>
        <authorList>
            <consortium name="The Broad Institute Genomics Platform"/>
            <consortium name="The Broad Institute Genome Sequencing Center for Infectious Disease"/>
            <person name="Wu L."/>
            <person name="Ma J."/>
        </authorList>
    </citation>
    <scope>NUCLEOTIDE SEQUENCE [LARGE SCALE GENOMIC DNA]</scope>
    <source>
        <strain evidence="6">CCUG 55609</strain>
    </source>
</reference>
<dbReference type="InterPro" id="IPR015422">
    <property type="entry name" value="PyrdxlP-dep_Trfase_small"/>
</dbReference>
<keyword evidence="3 4" id="KW-0663">Pyridoxal phosphate</keyword>
<comment type="similarity">
    <text evidence="2 4">Belongs to the class-III pyridoxal-phosphate-dependent aminotransferase family.</text>
</comment>
<gene>
    <name evidence="5" type="ORF">ACFQ33_14735</name>
</gene>
<sequence length="436" mass="45910">MSKPLYDRDRAAIGNLQKLRFFPLAVAGGRGVRLVEEDGRELIDLSGAWGAASLGYGHPAIAAAVSAAVANPAGASILSASNAPAVALAERLLAHFPGKGTHKVWLGHSGSDANEAAYRAVVKATGRTGVIAFVGAYHGCTVGSMAFSGHSVQADAAKADGLILLPYPDSYRPYRDDPTGNSILALLEERLAAVPAGSIAAAFVEPIQSDGGLIVPPDGFLQRFAAICRGHGILVVCDEVKVGLARSGRLHCFEHEGFVPDILVLGKGLGGGLPLSAVIAPAEILDCASSFAMQTLHGNPVSSAAGLAVLETLDAEGLAEAAERKGKLLRDGLEKLAERHSLIGNIRGRGLACGVELVRDRRSREPARAETSKLIYRAYELGLVLYYVGMNGNVLELTPPLTITEDDIRKALQLLDRAFAEFHTIPDTVFEQFIGW</sequence>
<keyword evidence="5" id="KW-0808">Transferase</keyword>
<evidence type="ECO:0000313" key="6">
    <source>
        <dbReference type="Proteomes" id="UP001597173"/>
    </source>
</evidence>
<evidence type="ECO:0000256" key="1">
    <source>
        <dbReference type="ARBA" id="ARBA00001933"/>
    </source>
</evidence>
<keyword evidence="5" id="KW-0032">Aminotransferase</keyword>
<dbReference type="EMBL" id="JBHTNF010000009">
    <property type="protein sequence ID" value="MFD1329142.1"/>
    <property type="molecule type" value="Genomic_DNA"/>
</dbReference>
<evidence type="ECO:0000256" key="4">
    <source>
        <dbReference type="RuleBase" id="RU003560"/>
    </source>
</evidence>
<dbReference type="PIRSF" id="PIRSF000521">
    <property type="entry name" value="Transaminase_4ab_Lys_Orn"/>
    <property type="match status" value="1"/>
</dbReference>
<organism evidence="5 6">
    <name type="scientific">Mycoplana ramosa</name>
    <name type="common">Mycoplana bullata</name>
    <dbReference type="NCBI Taxonomy" id="40837"/>
    <lineage>
        <taxon>Bacteria</taxon>
        <taxon>Pseudomonadati</taxon>
        <taxon>Pseudomonadota</taxon>
        <taxon>Alphaproteobacteria</taxon>
        <taxon>Hyphomicrobiales</taxon>
        <taxon>Rhizobiaceae</taxon>
        <taxon>Mycoplana</taxon>
    </lineage>
</organism>
<dbReference type="PROSITE" id="PS00600">
    <property type="entry name" value="AA_TRANSFER_CLASS_3"/>
    <property type="match status" value="1"/>
</dbReference>
<dbReference type="InterPro" id="IPR015421">
    <property type="entry name" value="PyrdxlP-dep_Trfase_major"/>
</dbReference>
<evidence type="ECO:0000256" key="3">
    <source>
        <dbReference type="ARBA" id="ARBA00022898"/>
    </source>
</evidence>